<feature type="signal peptide" evidence="2">
    <location>
        <begin position="1"/>
        <end position="16"/>
    </location>
</feature>
<feature type="domain" description="Hemocyanin middle" evidence="3">
    <location>
        <begin position="240"/>
        <end position="494"/>
    </location>
</feature>
<dbReference type="SUPFAM" id="SSF48050">
    <property type="entry name" value="Hemocyanin, N-terminal domain"/>
    <property type="match status" value="1"/>
</dbReference>
<dbReference type="InterPro" id="IPR008922">
    <property type="entry name" value="Di-copper_centre_dom_sf"/>
</dbReference>
<dbReference type="Pfam" id="PF00372">
    <property type="entry name" value="Hemocyanin_M"/>
    <property type="match status" value="1"/>
</dbReference>
<gene>
    <name evidence="6" type="primary">106084970</name>
</gene>
<name>A0A1I8P2W0_STOCA</name>
<evidence type="ECO:0000256" key="1">
    <source>
        <dbReference type="ARBA" id="ARBA00022761"/>
    </source>
</evidence>
<dbReference type="InterPro" id="IPR036697">
    <property type="entry name" value="Hemocyanin_N_sf"/>
</dbReference>
<dbReference type="VEuPathDB" id="VectorBase:SCAU004325"/>
<dbReference type="AlphaFoldDB" id="A0A1I8P2W0"/>
<dbReference type="Gene3D" id="2.60.40.1520">
    <property type="entry name" value="Hemocyanin, C-terminal domain"/>
    <property type="match status" value="1"/>
</dbReference>
<dbReference type="SUPFAM" id="SSF81296">
    <property type="entry name" value="E set domains"/>
    <property type="match status" value="1"/>
</dbReference>
<proteinExistence type="predicted"/>
<dbReference type="InterPro" id="IPR014756">
    <property type="entry name" value="Ig_E-set"/>
</dbReference>
<accession>A0A1I8P2W0</accession>
<dbReference type="InterPro" id="IPR005204">
    <property type="entry name" value="Hemocyanin_N"/>
</dbReference>
<evidence type="ECO:0008006" key="8">
    <source>
        <dbReference type="Google" id="ProtNLM"/>
    </source>
</evidence>
<dbReference type="GO" id="GO:0045735">
    <property type="term" value="F:nutrient reservoir activity"/>
    <property type="evidence" value="ECO:0007669"/>
    <property type="project" value="UniProtKB-KW"/>
</dbReference>
<evidence type="ECO:0000259" key="5">
    <source>
        <dbReference type="Pfam" id="PF03723"/>
    </source>
</evidence>
<evidence type="ECO:0000313" key="7">
    <source>
        <dbReference type="Proteomes" id="UP000095300"/>
    </source>
</evidence>
<dbReference type="Pfam" id="PF03723">
    <property type="entry name" value="Hemocyanin_C"/>
    <property type="match status" value="1"/>
</dbReference>
<dbReference type="Proteomes" id="UP000095300">
    <property type="component" value="Unassembled WGS sequence"/>
</dbReference>
<evidence type="ECO:0000313" key="6">
    <source>
        <dbReference type="EnsemblMetazoa" id="SCAU004325-PA"/>
    </source>
</evidence>
<dbReference type="Gene3D" id="1.10.1280.10">
    <property type="entry name" value="Di-copper center containing domain from catechol oxidase"/>
    <property type="match status" value="1"/>
</dbReference>
<keyword evidence="1" id="KW-0758">Storage protein</keyword>
<dbReference type="PRINTS" id="PR00187">
    <property type="entry name" value="HAEMOCYANIN"/>
</dbReference>
<evidence type="ECO:0000259" key="3">
    <source>
        <dbReference type="Pfam" id="PF00372"/>
    </source>
</evidence>
<evidence type="ECO:0000256" key="2">
    <source>
        <dbReference type="SAM" id="SignalP"/>
    </source>
</evidence>
<reference evidence="6" key="1">
    <citation type="submission" date="2020-05" db="UniProtKB">
        <authorList>
            <consortium name="EnsemblMetazoa"/>
        </authorList>
    </citation>
    <scope>IDENTIFICATION</scope>
    <source>
        <strain evidence="6">USDA</strain>
    </source>
</reference>
<dbReference type="EnsemblMetazoa" id="SCAU004325-RA">
    <property type="protein sequence ID" value="SCAU004325-PA"/>
    <property type="gene ID" value="SCAU004325"/>
</dbReference>
<dbReference type="STRING" id="35570.A0A1I8P2W0"/>
<protein>
    <recommendedName>
        <fullName evidence="8">Larval serum protein 1 gamma chain</fullName>
    </recommendedName>
</protein>
<dbReference type="InterPro" id="IPR037020">
    <property type="entry name" value="Hemocyanin_C_sf"/>
</dbReference>
<dbReference type="PROSITE" id="PS00210">
    <property type="entry name" value="HEMOCYANIN_2"/>
    <property type="match status" value="1"/>
</dbReference>
<organism evidence="6 7">
    <name type="scientific">Stomoxys calcitrans</name>
    <name type="common">Stable fly</name>
    <name type="synonym">Conops calcitrans</name>
    <dbReference type="NCBI Taxonomy" id="35570"/>
    <lineage>
        <taxon>Eukaryota</taxon>
        <taxon>Metazoa</taxon>
        <taxon>Ecdysozoa</taxon>
        <taxon>Arthropoda</taxon>
        <taxon>Hexapoda</taxon>
        <taxon>Insecta</taxon>
        <taxon>Pterygota</taxon>
        <taxon>Neoptera</taxon>
        <taxon>Endopterygota</taxon>
        <taxon>Diptera</taxon>
        <taxon>Brachycera</taxon>
        <taxon>Muscomorpha</taxon>
        <taxon>Muscoidea</taxon>
        <taxon>Muscidae</taxon>
        <taxon>Stomoxys</taxon>
    </lineage>
</organism>
<dbReference type="SUPFAM" id="SSF48056">
    <property type="entry name" value="Di-copper centre-containing domain"/>
    <property type="match status" value="1"/>
</dbReference>
<dbReference type="InterPro" id="IPR013788">
    <property type="entry name" value="Hemocyanin/hexamerin"/>
</dbReference>
<dbReference type="GO" id="GO:0005615">
    <property type="term" value="C:extracellular space"/>
    <property type="evidence" value="ECO:0007669"/>
    <property type="project" value="UniProtKB-ARBA"/>
</dbReference>
<evidence type="ECO:0000259" key="4">
    <source>
        <dbReference type="Pfam" id="PF03722"/>
    </source>
</evidence>
<dbReference type="Gene3D" id="1.20.1370.10">
    <property type="entry name" value="Hemocyanin, N-terminal domain"/>
    <property type="match status" value="1"/>
</dbReference>
<dbReference type="PANTHER" id="PTHR11511:SF5">
    <property type="entry name" value="FAT-BODY PROTEIN 1-RELATED"/>
    <property type="match status" value="1"/>
</dbReference>
<dbReference type="GO" id="GO:0097009">
    <property type="term" value="P:energy homeostasis"/>
    <property type="evidence" value="ECO:0007669"/>
    <property type="project" value="UniProtKB-ARBA"/>
</dbReference>
<feature type="domain" description="Hemocyanin N-terminal" evidence="4">
    <location>
        <begin position="30"/>
        <end position="155"/>
    </location>
</feature>
<sequence length="768" mass="93157">MKLALAFLAIVALVTANAIPKKELYADKDFLLKQKFLFEIVYRVEDPLMFEDYIKLGKSFTYNKQDYEFPEHYDASYMSKYYQAYQHGVTLPKGEFFGALVDTHMEQLYGLTDFLLYAKTWDIFQRNVCWARLYANEGMFVQALTLAVMHRPDFKDLVLPAIYEIFPQYFLNSKFVYQAEKFDYDVWSKYIMYEKEYKDVVYTDYTKYFKDNDRFYKYFYTRDWKVWQWWKIMGLDQHWYANEQFIIRDNAYTYSKDSKYLDIMKDVKMFWMPVDYTRDIEFFNRESKISYFTEDLEWNAFWYYFNLGYAAYLKGAEQDRRGEYYIYCLEGLLKRYYLERLSNGFGEIPEFSFLTEVEYGYDPQLMHYNGEGYSYRKNYYDIESFGNFEYVHKIKDFFERLDGIITQGYYVTADGKKFDMHKPQAIEHLGDMLQGNVDVYDKYFFRFWYLYAHMYFGHADESSDFVLPNVFLNYETMLRDPLFYQFYKKVLDVFHQFYEHVEPYTKEELQFPGVEIEDVTVNNLVTYFDLVDFDVTNLLNDKMTFVDGQFVWDKTLLARQVRLNHKNVEFYYTIKSEKEEKVVVRVFFGPKYDEFGRIIPLARNHKNFIEMDNFVHQLKAGKNLIKRSTEDFFWLRQDHTTYTEMYKFVMSAYEGNFEYPLGLTEPLCSFPDRLLLPQGWPEGMPMQFFFFVYPYVGSLENNTYESDYGCSIRHGIPTIDDKAFGYPMDRKINEFEFYVPNMYFKDVKIYHENALKKLYGEKYEHFGT</sequence>
<feature type="domain" description="Hemocyanin C-terminal" evidence="5">
    <location>
        <begin position="503"/>
        <end position="751"/>
    </location>
</feature>
<dbReference type="InterPro" id="IPR000896">
    <property type="entry name" value="Hemocyanin/hexamerin_mid_dom"/>
</dbReference>
<dbReference type="InterPro" id="IPR005203">
    <property type="entry name" value="Hemocyanin_C"/>
</dbReference>
<keyword evidence="2" id="KW-0732">Signal</keyword>
<dbReference type="Pfam" id="PF03722">
    <property type="entry name" value="Hemocyanin_N"/>
    <property type="match status" value="1"/>
</dbReference>
<dbReference type="OrthoDB" id="6371642at2759"/>
<keyword evidence="7" id="KW-1185">Reference proteome</keyword>
<dbReference type="PANTHER" id="PTHR11511">
    <property type="entry name" value="LARVAL STORAGE PROTEIN/PHENOLOXIDASE"/>
    <property type="match status" value="1"/>
</dbReference>
<feature type="chain" id="PRO_5009325920" description="Larval serum protein 1 gamma chain" evidence="2">
    <location>
        <begin position="17"/>
        <end position="768"/>
    </location>
</feature>